<proteinExistence type="inferred from homology"/>
<dbReference type="PANTHER" id="PTHR22946:SF12">
    <property type="entry name" value="CONIDIAL PIGMENT BIOSYNTHESIS PROTEIN AYG1 (AFU_ORTHOLOGUE AFUA_2G17550)"/>
    <property type="match status" value="1"/>
</dbReference>
<evidence type="ECO:0000259" key="2">
    <source>
        <dbReference type="Pfam" id="PF12697"/>
    </source>
</evidence>
<accession>A0A318RVA7</accession>
<dbReference type="Pfam" id="PF12697">
    <property type="entry name" value="Abhydrolase_6"/>
    <property type="match status" value="1"/>
</dbReference>
<dbReference type="Proteomes" id="UP000247591">
    <property type="component" value="Unassembled WGS sequence"/>
</dbReference>
<feature type="domain" description="AB hydrolase-1" evidence="2">
    <location>
        <begin position="184"/>
        <end position="385"/>
    </location>
</feature>
<protein>
    <submittedName>
        <fullName evidence="3">Alpha-beta hydrolase superfamily lysophospholipase</fullName>
    </submittedName>
</protein>
<dbReference type="InterPro" id="IPR050261">
    <property type="entry name" value="FrsA_esterase"/>
</dbReference>
<reference evidence="3 4" key="1">
    <citation type="submission" date="2018-06" db="EMBL/GenBank/DDBJ databases">
        <title>Genomic Encyclopedia of Type Strains, Phase IV (KMG-IV): sequencing the most valuable type-strain genomes for metagenomic binning, comparative biology and taxonomic classification.</title>
        <authorList>
            <person name="Goeker M."/>
        </authorList>
    </citation>
    <scope>NUCLEOTIDE SEQUENCE [LARGE SCALE GENOMIC DNA]</scope>
    <source>
        <strain evidence="3 4">DSM 45521</strain>
    </source>
</reference>
<dbReference type="GO" id="GO:0016787">
    <property type="term" value="F:hydrolase activity"/>
    <property type="evidence" value="ECO:0007669"/>
    <property type="project" value="UniProtKB-KW"/>
</dbReference>
<dbReference type="Gene3D" id="1.20.1440.110">
    <property type="entry name" value="acylaminoacyl peptidase"/>
    <property type="match status" value="1"/>
</dbReference>
<dbReference type="InterPro" id="IPR029058">
    <property type="entry name" value="AB_hydrolase_fold"/>
</dbReference>
<dbReference type="OrthoDB" id="9765647at2"/>
<gene>
    <name evidence="3" type="ORF">DFR67_10141</name>
</gene>
<comment type="similarity">
    <text evidence="1">Belongs to the AB hydrolase superfamily. FUS2 hydrolase family.</text>
</comment>
<keyword evidence="3" id="KW-0378">Hydrolase</keyword>
<dbReference type="SUPFAM" id="SSF53474">
    <property type="entry name" value="alpha/beta-Hydrolases"/>
    <property type="match status" value="1"/>
</dbReference>
<dbReference type="RefSeq" id="WP_158539862.1">
    <property type="nucleotide sequence ID" value="NZ_QJSP01000001.1"/>
</dbReference>
<evidence type="ECO:0000256" key="1">
    <source>
        <dbReference type="ARBA" id="ARBA00038115"/>
    </source>
</evidence>
<evidence type="ECO:0000313" key="4">
    <source>
        <dbReference type="Proteomes" id="UP000247591"/>
    </source>
</evidence>
<dbReference type="EMBL" id="QJSP01000001">
    <property type="protein sequence ID" value="PYE20652.1"/>
    <property type="molecule type" value="Genomic_DNA"/>
</dbReference>
<dbReference type="InterPro" id="IPR000073">
    <property type="entry name" value="AB_hydrolase_1"/>
</dbReference>
<dbReference type="PANTHER" id="PTHR22946">
    <property type="entry name" value="DIENELACTONE HYDROLASE DOMAIN-CONTAINING PROTEIN-RELATED"/>
    <property type="match status" value="1"/>
</dbReference>
<keyword evidence="4" id="KW-1185">Reference proteome</keyword>
<dbReference type="Gene3D" id="3.40.50.1820">
    <property type="entry name" value="alpha/beta hydrolase"/>
    <property type="match status" value="1"/>
</dbReference>
<sequence>MTTTHDSTTRVVDLRGIAFSEPEFDGQFLRALDAVPSGGADIGECFVTARRIVAGDHDSWHREWTATADRIYAAAQESLAAGHRVSAHDAFLRAVTYYRTSGVFFYRPPVDPRFVESYRRQRESFWQAAALSEWNIERVSVPYAETELPAYFATPDGDGPFATVILIGGYDGTKEESYFAGGEAALRRGYAVLMIDGPGQGGALIEQGLVFRPDWEAVVTPQIDWLQSRPEVDDQGIVLLGRSWGGYLAPRAAAADHRVAALVADAPQFAPGEGAAFMLPPEYRDQLHTGDPEILNTVLTESMSKNAVLDFGLNRGMLTHGLAHPLDYLRDAKRYTLRGYAENITCPTLLCSGENDTRGGGAKPLFDALTSDKRHIEFTNAEGAGEHDEAGAAALFEQRVFDWLDDVLAGRGQE</sequence>
<evidence type="ECO:0000313" key="3">
    <source>
        <dbReference type="EMBL" id="PYE20652.1"/>
    </source>
</evidence>
<comment type="caution">
    <text evidence="3">The sequence shown here is derived from an EMBL/GenBank/DDBJ whole genome shotgun (WGS) entry which is preliminary data.</text>
</comment>
<dbReference type="AlphaFoldDB" id="A0A318RVA7"/>
<organism evidence="3 4">
    <name type="scientific">Williamsia limnetica</name>
    <dbReference type="NCBI Taxonomy" id="882452"/>
    <lineage>
        <taxon>Bacteria</taxon>
        <taxon>Bacillati</taxon>
        <taxon>Actinomycetota</taxon>
        <taxon>Actinomycetes</taxon>
        <taxon>Mycobacteriales</taxon>
        <taxon>Nocardiaceae</taxon>
        <taxon>Williamsia</taxon>
    </lineage>
</organism>
<name>A0A318RVA7_WILLI</name>